<evidence type="ECO:0000313" key="2">
    <source>
        <dbReference type="EMBL" id="KZF20815.1"/>
    </source>
</evidence>
<dbReference type="InterPro" id="IPR036047">
    <property type="entry name" value="F-box-like_dom_sf"/>
</dbReference>
<dbReference type="PROSITE" id="PS50181">
    <property type="entry name" value="FBOX"/>
    <property type="match status" value="1"/>
</dbReference>
<feature type="domain" description="F-box" evidence="1">
    <location>
        <begin position="64"/>
        <end position="109"/>
    </location>
</feature>
<dbReference type="Gene3D" id="1.20.1280.50">
    <property type="match status" value="1"/>
</dbReference>
<dbReference type="CDD" id="cd09917">
    <property type="entry name" value="F-box_SF"/>
    <property type="match status" value="1"/>
</dbReference>
<reference evidence="2 3" key="1">
    <citation type="journal article" date="2016" name="Fungal Biol.">
        <title>The genome of Xylona heveae provides a window into fungal endophytism.</title>
        <authorList>
            <person name="Gazis R."/>
            <person name="Kuo A."/>
            <person name="Riley R."/>
            <person name="LaButti K."/>
            <person name="Lipzen A."/>
            <person name="Lin J."/>
            <person name="Amirebrahimi M."/>
            <person name="Hesse C.N."/>
            <person name="Spatafora J.W."/>
            <person name="Henrissat B."/>
            <person name="Hainaut M."/>
            <person name="Grigoriev I.V."/>
            <person name="Hibbett D.S."/>
        </authorList>
    </citation>
    <scope>NUCLEOTIDE SEQUENCE [LARGE SCALE GENOMIC DNA]</scope>
    <source>
        <strain evidence="2 3">TC161</strain>
    </source>
</reference>
<dbReference type="EMBL" id="KV407462">
    <property type="protein sequence ID" value="KZF20815.1"/>
    <property type="molecule type" value="Genomic_DNA"/>
</dbReference>
<dbReference type="InParanoid" id="A0A165FC96"/>
<dbReference type="RefSeq" id="XP_018186370.1">
    <property type="nucleotide sequence ID" value="XM_018335365.1"/>
</dbReference>
<dbReference type="InterPro" id="IPR001810">
    <property type="entry name" value="F-box_dom"/>
</dbReference>
<dbReference type="OrthoDB" id="5273847at2759"/>
<keyword evidence="3" id="KW-1185">Reference proteome</keyword>
<gene>
    <name evidence="2" type="ORF">L228DRAFT_270094</name>
</gene>
<evidence type="ECO:0000259" key="1">
    <source>
        <dbReference type="PROSITE" id="PS50181"/>
    </source>
</evidence>
<dbReference type="Pfam" id="PF00646">
    <property type="entry name" value="F-box"/>
    <property type="match status" value="1"/>
</dbReference>
<proteinExistence type="predicted"/>
<dbReference type="GeneID" id="28900502"/>
<sequence>MFEADKAAATYIERDKHLVRHTPACDREGQDFVFQDPLQACWESLESYRPPLMKEDLTKLTSKPDFLQRLPPELVSKVVQYLPTADLHRLRAVSLTAFFATPPSFWKSRLQSDMPYAGLIRGKANPTFEVNYKHVKQVVTHGSGPAAASLRNLHRIGKHALEVIDIISSNLATNPRRSIKIALPTPPLNVSLLYVGQTTFVTGLWSSNDDSFSCGNHFRGQPVQFLPGGPCSGRFMFFGKEGGFIGLGFKGCESNQAHVAGQKSGPCTYQGLSPYKKGDILYLEFDSIKLKSVKIGPEDQLESPSLWMPHLPTCHTIDISTKFQPQDAEPRHLCYFGNPRAGLLGKLVQINAFYTNDREAITGLEFMYCDGHSLRWGSCFGTCYCRVIDGPSGERVTTLKAVEMDHGIGTIMLCTNAQRLLVFTSASPLVPLTANTTGQDLDKKGEAIITGVYGLFRHSSRFFPHASYSKTIGILSESLSAPAIVSKQDVTGDGNIPRSALQDLAQSLWKACISSASMENVHKIAVCINIHGRVTGMKFSYGSQTLDSILADFRRDGRKTEEQDLAFGEECTSKWLYWIYNALYDCLLANFETTSTS</sequence>
<evidence type="ECO:0000313" key="3">
    <source>
        <dbReference type="Proteomes" id="UP000076632"/>
    </source>
</evidence>
<dbReference type="SUPFAM" id="SSF81383">
    <property type="entry name" value="F-box domain"/>
    <property type="match status" value="1"/>
</dbReference>
<dbReference type="Proteomes" id="UP000076632">
    <property type="component" value="Unassembled WGS sequence"/>
</dbReference>
<dbReference type="STRING" id="1328760.A0A165FC96"/>
<dbReference type="AlphaFoldDB" id="A0A165FC96"/>
<protein>
    <recommendedName>
        <fullName evidence="1">F-box domain-containing protein</fullName>
    </recommendedName>
</protein>
<organism evidence="2 3">
    <name type="scientific">Xylona heveae (strain CBS 132557 / TC161)</name>
    <dbReference type="NCBI Taxonomy" id="1328760"/>
    <lineage>
        <taxon>Eukaryota</taxon>
        <taxon>Fungi</taxon>
        <taxon>Dikarya</taxon>
        <taxon>Ascomycota</taxon>
        <taxon>Pezizomycotina</taxon>
        <taxon>Xylonomycetes</taxon>
        <taxon>Xylonales</taxon>
        <taxon>Xylonaceae</taxon>
        <taxon>Xylona</taxon>
    </lineage>
</organism>
<accession>A0A165FC96</accession>
<name>A0A165FC96_XYLHT</name>